<evidence type="ECO:0000313" key="2">
    <source>
        <dbReference type="EMBL" id="CAD7667674.1"/>
    </source>
</evidence>
<accession>A0A811XTT0</accession>
<dbReference type="Proteomes" id="UP000645828">
    <property type="component" value="Unassembled WGS sequence"/>
</dbReference>
<name>A0A811XTT0_NYCPR</name>
<gene>
    <name evidence="2" type="ORF">NYPRO_LOCUS969</name>
</gene>
<proteinExistence type="predicted"/>
<evidence type="ECO:0000313" key="3">
    <source>
        <dbReference type="Proteomes" id="UP000645828"/>
    </source>
</evidence>
<reference evidence="2" key="1">
    <citation type="submission" date="2020-12" db="EMBL/GenBank/DDBJ databases">
        <authorList>
            <consortium name="Molecular Ecology Group"/>
        </authorList>
    </citation>
    <scope>NUCLEOTIDE SEQUENCE</scope>
    <source>
        <strain evidence="2">TBG_1078</strain>
    </source>
</reference>
<dbReference type="EMBL" id="CAJHUB010000649">
    <property type="protein sequence ID" value="CAD7667674.1"/>
    <property type="molecule type" value="Genomic_DNA"/>
</dbReference>
<evidence type="ECO:0000256" key="1">
    <source>
        <dbReference type="SAM" id="MobiDB-lite"/>
    </source>
</evidence>
<feature type="compositionally biased region" description="Polar residues" evidence="1">
    <location>
        <begin position="62"/>
        <end position="72"/>
    </location>
</feature>
<feature type="region of interest" description="Disordered" evidence="1">
    <location>
        <begin position="31"/>
        <end position="100"/>
    </location>
</feature>
<feature type="compositionally biased region" description="Low complexity" evidence="1">
    <location>
        <begin position="35"/>
        <end position="49"/>
    </location>
</feature>
<sequence>MRGGGPERAAAGPAGSLCPCGSLLQDCLLSRGRTPIHPSKPSPKSTSSEEPFRLSLALHTPFSPSAHNTSTPRPRWPTGSFLESPCNPSEETMGRWRGLE</sequence>
<organism evidence="2 3">
    <name type="scientific">Nyctereutes procyonoides</name>
    <name type="common">Raccoon dog</name>
    <name type="synonym">Canis procyonoides</name>
    <dbReference type="NCBI Taxonomy" id="34880"/>
    <lineage>
        <taxon>Eukaryota</taxon>
        <taxon>Metazoa</taxon>
        <taxon>Chordata</taxon>
        <taxon>Craniata</taxon>
        <taxon>Vertebrata</taxon>
        <taxon>Euteleostomi</taxon>
        <taxon>Mammalia</taxon>
        <taxon>Eutheria</taxon>
        <taxon>Laurasiatheria</taxon>
        <taxon>Carnivora</taxon>
        <taxon>Caniformia</taxon>
        <taxon>Canidae</taxon>
        <taxon>Nyctereutes</taxon>
    </lineage>
</organism>
<keyword evidence="3" id="KW-1185">Reference proteome</keyword>
<protein>
    <submittedName>
        <fullName evidence="2">(raccoon dog) hypothetical protein</fullName>
    </submittedName>
</protein>
<dbReference type="AlphaFoldDB" id="A0A811XTT0"/>
<comment type="caution">
    <text evidence="2">The sequence shown here is derived from an EMBL/GenBank/DDBJ whole genome shotgun (WGS) entry which is preliminary data.</text>
</comment>